<feature type="compositionally biased region" description="Pro residues" evidence="1">
    <location>
        <begin position="19"/>
        <end position="31"/>
    </location>
</feature>
<gene>
    <name evidence="2" type="ORF">DFP72DRAFT_828925</name>
</gene>
<name>A0A8H6HA09_9AGAR</name>
<dbReference type="AlphaFoldDB" id="A0A8H6HA09"/>
<keyword evidence="3" id="KW-1185">Reference proteome</keyword>
<dbReference type="EMBL" id="JACGCI010000158">
    <property type="protein sequence ID" value="KAF6743128.1"/>
    <property type="molecule type" value="Genomic_DNA"/>
</dbReference>
<dbReference type="Proteomes" id="UP000521943">
    <property type="component" value="Unassembled WGS sequence"/>
</dbReference>
<evidence type="ECO:0000256" key="1">
    <source>
        <dbReference type="SAM" id="MobiDB-lite"/>
    </source>
</evidence>
<evidence type="ECO:0000313" key="3">
    <source>
        <dbReference type="Proteomes" id="UP000521943"/>
    </source>
</evidence>
<reference evidence="2 3" key="1">
    <citation type="submission" date="2020-07" db="EMBL/GenBank/DDBJ databases">
        <title>Comparative genomics of pyrophilous fungi reveals a link between fire events and developmental genes.</title>
        <authorList>
            <consortium name="DOE Joint Genome Institute"/>
            <person name="Steindorff A.S."/>
            <person name="Carver A."/>
            <person name="Calhoun S."/>
            <person name="Stillman K."/>
            <person name="Liu H."/>
            <person name="Lipzen A."/>
            <person name="Pangilinan J."/>
            <person name="Labutti K."/>
            <person name="Bruns T.D."/>
            <person name="Grigoriev I.V."/>
        </authorList>
    </citation>
    <scope>NUCLEOTIDE SEQUENCE [LARGE SCALE GENOMIC DNA]</scope>
    <source>
        <strain evidence="2 3">CBS 144469</strain>
    </source>
</reference>
<feature type="region of interest" description="Disordered" evidence="1">
    <location>
        <begin position="1"/>
        <end position="31"/>
    </location>
</feature>
<proteinExistence type="predicted"/>
<feature type="compositionally biased region" description="Basic and acidic residues" evidence="1">
    <location>
        <begin position="1"/>
        <end position="16"/>
    </location>
</feature>
<organism evidence="2 3">
    <name type="scientific">Ephemerocybe angulata</name>
    <dbReference type="NCBI Taxonomy" id="980116"/>
    <lineage>
        <taxon>Eukaryota</taxon>
        <taxon>Fungi</taxon>
        <taxon>Dikarya</taxon>
        <taxon>Basidiomycota</taxon>
        <taxon>Agaricomycotina</taxon>
        <taxon>Agaricomycetes</taxon>
        <taxon>Agaricomycetidae</taxon>
        <taxon>Agaricales</taxon>
        <taxon>Agaricineae</taxon>
        <taxon>Psathyrellaceae</taxon>
        <taxon>Ephemerocybe</taxon>
    </lineage>
</organism>
<sequence length="516" mass="57968">MPDHSVSLRECAEKRSVSPSPPAAPYGPDPPTICTKAQRRKWMGLVVSYLSADLPLSIELITSPTKDASAVLHRRLAEFFKSDPDGMLPPALERSSTSWALTVVSDPLQRPPDTPDLLIRAARSRQRYIDNQRTAKRQQIASVILFKDPVRMDSFARTIATFWVDDLGNGAEYPPKGHWIAEREEEYAAWDHYFVQQRRPDKRRGRQPVHLVDSELLQLVIPAEVSCYIRDRSSGDLVFAIIRNFCKIPGMIQFGRRVVAGAVATRKNVRMEDTGSVVQVGFSAGSRRVPSFGFVRNLVSKAVDADTANREFSVLLTFFWLCSMGVFPSEIIDDFKAFYGEFDILRLNPDWPSYNEAQGTLKLPPECGSYVFKDIELAPGCAVMVQRYARAVHREKQGHEWGLTWTILREGNSVHGGNFFLCKYGVAIKQSPNAAFAWKPSQFHSTSLASFTPSSNAPDFESLEYNQQAVAFVTSGRIRSVWAKWKNMHGLTGKQRVNGAIVELATPADEEDELYE</sequence>
<comment type="caution">
    <text evidence="2">The sequence shown here is derived from an EMBL/GenBank/DDBJ whole genome shotgun (WGS) entry which is preliminary data.</text>
</comment>
<evidence type="ECO:0000313" key="2">
    <source>
        <dbReference type="EMBL" id="KAF6743128.1"/>
    </source>
</evidence>
<dbReference type="OrthoDB" id="3060302at2759"/>
<accession>A0A8H6HA09</accession>
<protein>
    <submittedName>
        <fullName evidence="2">Uncharacterized protein</fullName>
    </submittedName>
</protein>